<gene>
    <name evidence="1" type="ORF">WM2015_812</name>
</gene>
<dbReference type="InterPro" id="IPR032466">
    <property type="entry name" value="Metal_Hydrolase"/>
</dbReference>
<dbReference type="InterPro" id="IPR011059">
    <property type="entry name" value="Metal-dep_hydrolase_composite"/>
</dbReference>
<dbReference type="PATRIC" id="fig|1579979.3.peg.829"/>
<dbReference type="AlphaFoldDB" id="A0A0K0XU32"/>
<dbReference type="STRING" id="1579979.WM2015_812"/>
<proteinExistence type="predicted"/>
<dbReference type="PANTHER" id="PTHR43135">
    <property type="entry name" value="ALPHA-D-RIBOSE 1-METHYLPHOSPHONATE 5-TRIPHOSPHATE DIPHOSPHATASE"/>
    <property type="match status" value="1"/>
</dbReference>
<dbReference type="SUPFAM" id="SSF51556">
    <property type="entry name" value="Metallo-dependent hydrolases"/>
    <property type="match status" value="1"/>
</dbReference>
<name>A0A0K0XU32_9GAMM</name>
<protein>
    <submittedName>
        <fullName evidence="1">Amidohydrolase</fullName>
    </submittedName>
</protein>
<dbReference type="EMBL" id="CP012154">
    <property type="protein sequence ID" value="AKS41193.1"/>
    <property type="molecule type" value="Genomic_DNA"/>
</dbReference>
<evidence type="ECO:0000313" key="1">
    <source>
        <dbReference type="EMBL" id="AKS41193.1"/>
    </source>
</evidence>
<dbReference type="RefSeq" id="WP_049724848.1">
    <property type="nucleotide sequence ID" value="NZ_CP012154.1"/>
</dbReference>
<keyword evidence="2" id="KW-1185">Reference proteome</keyword>
<dbReference type="GO" id="GO:0016810">
    <property type="term" value="F:hydrolase activity, acting on carbon-nitrogen (but not peptide) bonds"/>
    <property type="evidence" value="ECO:0007669"/>
    <property type="project" value="InterPro"/>
</dbReference>
<dbReference type="KEGG" id="wma:WM2015_812"/>
<accession>A0A0K0XU32</accession>
<dbReference type="Gene3D" id="2.30.40.10">
    <property type="entry name" value="Urease, subunit C, domain 1"/>
    <property type="match status" value="1"/>
</dbReference>
<dbReference type="Pfam" id="PF01979">
    <property type="entry name" value="Amidohydro_1"/>
    <property type="match status" value="1"/>
</dbReference>
<keyword evidence="1" id="KW-0378">Hydrolase</keyword>
<organism evidence="1 2">
    <name type="scientific">Wenzhouxiangella marina</name>
    <dbReference type="NCBI Taxonomy" id="1579979"/>
    <lineage>
        <taxon>Bacteria</taxon>
        <taxon>Pseudomonadati</taxon>
        <taxon>Pseudomonadota</taxon>
        <taxon>Gammaproteobacteria</taxon>
        <taxon>Chromatiales</taxon>
        <taxon>Wenzhouxiangellaceae</taxon>
        <taxon>Wenzhouxiangella</taxon>
    </lineage>
</organism>
<dbReference type="InterPro" id="IPR006680">
    <property type="entry name" value="Amidohydro-rel"/>
</dbReference>
<dbReference type="Proteomes" id="UP000066624">
    <property type="component" value="Chromosome"/>
</dbReference>
<evidence type="ECO:0000313" key="2">
    <source>
        <dbReference type="Proteomes" id="UP000066624"/>
    </source>
</evidence>
<dbReference type="OrthoDB" id="6190564at2"/>
<dbReference type="PANTHER" id="PTHR43135:SF3">
    <property type="entry name" value="ALPHA-D-RIBOSE 1-METHYLPHOSPHONATE 5-TRIPHOSPHATE DIPHOSPHATASE"/>
    <property type="match status" value="1"/>
</dbReference>
<dbReference type="InterPro" id="IPR051781">
    <property type="entry name" value="Metallo-dep_Hydrolase"/>
</dbReference>
<dbReference type="Gene3D" id="3.20.20.140">
    <property type="entry name" value="Metal-dependent hydrolases"/>
    <property type="match status" value="1"/>
</dbReference>
<dbReference type="SUPFAM" id="SSF51338">
    <property type="entry name" value="Composite domain of metallo-dependent hydrolases"/>
    <property type="match status" value="1"/>
</dbReference>
<reference evidence="1 2" key="1">
    <citation type="submission" date="2015-07" db="EMBL/GenBank/DDBJ databases">
        <authorList>
            <person name="Noorani M."/>
        </authorList>
    </citation>
    <scope>NUCLEOTIDE SEQUENCE [LARGE SCALE GENOMIC DNA]</scope>
    <source>
        <strain evidence="1 2">KCTC 42284</strain>
    </source>
</reference>
<sequence length="673" mass="73254">MRLTPILAFAFALASTATLADTTVHYDWLTQGEVSGELVLTRHDDGARSVHFEFNDRGRGPFLDTRFEVDGSGRVRHFESRGKAYMGAPVEEVFTYEDGVAEWRSTLESGEARSVSLDAFYLANDSSPEYLAAMARALLAAPGQSLPIWPVGTASIEKLAEETVAHNGESKLASLYAINGLGFDPQYLWLDEEQELFALAMGWMGLVPQGWAEVLPALDARQQSAERAQLADRAAALTHELPDAYCLRDFRVLDVDAGRLRDASTVRVEDGLIKAVGANDSIDCSGLSVLEGQGRSLIPGLWDMHVHVGATDGALHVAAGVTSVRDLANTHERLMETIGQFQDGTAIGPDVYRAGFIDAAGPFAAPTGNLAESLDEALGYIEQIHEQGYRHIKIYSSIHPEWVAPMAAAIHERGMRISGHVPSGMSAEAAIRDGFDEIQHINMVFLNFLAGPDDDTRTPVRFVLVAEEGGDLDLDSEEVQAFIDLLVREDVVVDPTVAIFDDMFRHRSGEVSPSYAMIADHLPPNVRRSMLGGRMDINEENAERYAASAQALLDMIRRLHEAGVPLVAGTDALPGFTLHRELELYVQAGIPNAEVLRLATIGSAELLGEGDAVGRIAPGYRADLVALDGDPLDDIRAIRRAAMTLQGQRLYRPADIHRALGIKPFAEPFELDD</sequence>